<dbReference type="SUPFAM" id="SSF54909">
    <property type="entry name" value="Dimeric alpha+beta barrel"/>
    <property type="match status" value="1"/>
</dbReference>
<evidence type="ECO:0000259" key="1">
    <source>
        <dbReference type="Pfam" id="PF07978"/>
    </source>
</evidence>
<evidence type="ECO:0000313" key="2">
    <source>
        <dbReference type="EMBL" id="PYI55521.1"/>
    </source>
</evidence>
<dbReference type="InterPro" id="IPR011008">
    <property type="entry name" value="Dimeric_a/b-barrel"/>
</dbReference>
<dbReference type="Gene3D" id="3.30.70.100">
    <property type="match status" value="1"/>
</dbReference>
<name>A0A2V5K7U6_9BACL</name>
<feature type="domain" description="NIPSNAP" evidence="1">
    <location>
        <begin position="5"/>
        <end position="102"/>
    </location>
</feature>
<keyword evidence="3" id="KW-1185">Reference proteome</keyword>
<evidence type="ECO:0000313" key="3">
    <source>
        <dbReference type="Proteomes" id="UP000247476"/>
    </source>
</evidence>
<dbReference type="Proteomes" id="UP000247476">
    <property type="component" value="Unassembled WGS sequence"/>
</dbReference>
<accession>A0A2V5K7U6</accession>
<comment type="caution">
    <text evidence="2">The sequence shown here is derived from an EMBL/GenBank/DDBJ whole genome shotgun (WGS) entry which is preliminary data.</text>
</comment>
<dbReference type="AlphaFoldDB" id="A0A2V5K7U6"/>
<reference evidence="2 3" key="1">
    <citation type="submission" date="2018-05" db="EMBL/GenBank/DDBJ databases">
        <title>Paenibacillus flagellatus sp. nov., isolated from selenium mineral soil.</title>
        <authorList>
            <person name="Dai X."/>
        </authorList>
    </citation>
    <scope>NUCLEOTIDE SEQUENCE [LARGE SCALE GENOMIC DNA]</scope>
    <source>
        <strain evidence="2 3">DXL2</strain>
    </source>
</reference>
<protein>
    <submittedName>
        <fullName evidence="2">NIPSNAP family protein</fullName>
    </submittedName>
</protein>
<dbReference type="InterPro" id="IPR012577">
    <property type="entry name" value="NIPSNAP"/>
</dbReference>
<sequence length="107" mass="13210">MGMLYELRIYTMHEGRMEAILQRFRQHTLSIFERLEMKVYDFWIDQTGLPKLYYVMEYKDMEERQRLWGAFLQDPEWIEVKRTSEESGPIIEKIEGIFMNRADFFIR</sequence>
<gene>
    <name evidence="2" type="ORF">DLM86_07250</name>
</gene>
<dbReference type="EMBL" id="QJVJ01000003">
    <property type="protein sequence ID" value="PYI55521.1"/>
    <property type="molecule type" value="Genomic_DNA"/>
</dbReference>
<organism evidence="2 3">
    <name type="scientific">Paenibacillus flagellatus</name>
    <dbReference type="NCBI Taxonomy" id="2211139"/>
    <lineage>
        <taxon>Bacteria</taxon>
        <taxon>Bacillati</taxon>
        <taxon>Bacillota</taxon>
        <taxon>Bacilli</taxon>
        <taxon>Bacillales</taxon>
        <taxon>Paenibacillaceae</taxon>
        <taxon>Paenibacillus</taxon>
    </lineage>
</organism>
<dbReference type="OrthoDB" id="9809695at2"/>
<dbReference type="Pfam" id="PF07978">
    <property type="entry name" value="NIPSNAP"/>
    <property type="match status" value="1"/>
</dbReference>
<proteinExistence type="predicted"/>